<dbReference type="Proteomes" id="UP000252995">
    <property type="component" value="Unassembled WGS sequence"/>
</dbReference>
<reference evidence="2 3" key="1">
    <citation type="submission" date="2018-06" db="EMBL/GenBank/DDBJ databases">
        <title>Freshwater and sediment microbial communities from various areas in North America, analyzing microbe dynamics in response to fracking.</title>
        <authorList>
            <person name="Lamendella R."/>
        </authorList>
    </citation>
    <scope>NUCLEOTIDE SEQUENCE [LARGE SCALE GENOMIC DNA]</scope>
    <source>
        <strain evidence="2 3">114J</strain>
    </source>
</reference>
<gene>
    <name evidence="2" type="ORF">DET50_1231</name>
</gene>
<accession>A0A366GG80</accession>
<evidence type="ECO:0000313" key="2">
    <source>
        <dbReference type="EMBL" id="RBP25300.1"/>
    </source>
</evidence>
<dbReference type="EMBL" id="QNRO01000023">
    <property type="protein sequence ID" value="RBP25300.1"/>
    <property type="molecule type" value="Genomic_DNA"/>
</dbReference>
<organism evidence="2 3">
    <name type="scientific">Marinobacter pelagius</name>
    <dbReference type="NCBI Taxonomy" id="379482"/>
    <lineage>
        <taxon>Bacteria</taxon>
        <taxon>Pseudomonadati</taxon>
        <taxon>Pseudomonadota</taxon>
        <taxon>Gammaproteobacteria</taxon>
        <taxon>Pseudomonadales</taxon>
        <taxon>Marinobacteraceae</taxon>
        <taxon>Marinobacter</taxon>
    </lineage>
</organism>
<dbReference type="AlphaFoldDB" id="A0A366GG80"/>
<name>A0A366GG80_9GAMM</name>
<keyword evidence="1" id="KW-0732">Signal</keyword>
<evidence type="ECO:0000256" key="1">
    <source>
        <dbReference type="SAM" id="SignalP"/>
    </source>
</evidence>
<comment type="caution">
    <text evidence="2">The sequence shown here is derived from an EMBL/GenBank/DDBJ whole genome shotgun (WGS) entry which is preliminary data.</text>
</comment>
<protein>
    <submittedName>
        <fullName evidence="2">Maltoporin-like protein</fullName>
    </submittedName>
</protein>
<sequence>MIFGKAPNPNPLALAVTLALASTSLAAQQQTVEERLAALEEKLAEVEPKATGDEGFSFNTYARSGLLLNGDLQ</sequence>
<feature type="chain" id="PRO_5016704435" evidence="1">
    <location>
        <begin position="27"/>
        <end position="73"/>
    </location>
</feature>
<feature type="signal peptide" evidence="1">
    <location>
        <begin position="1"/>
        <end position="26"/>
    </location>
</feature>
<evidence type="ECO:0000313" key="3">
    <source>
        <dbReference type="Proteomes" id="UP000252995"/>
    </source>
</evidence>
<feature type="non-terminal residue" evidence="2">
    <location>
        <position position="73"/>
    </location>
</feature>
<proteinExistence type="predicted"/>